<dbReference type="InterPro" id="IPR027417">
    <property type="entry name" value="P-loop_NTPase"/>
</dbReference>
<accession>A0AAW4KZ01</accession>
<dbReference type="Proteomes" id="UP000811899">
    <property type="component" value="Unassembled WGS sequence"/>
</dbReference>
<gene>
    <name evidence="1" type="ORF">KI809_06105</name>
</gene>
<evidence type="ECO:0000313" key="2">
    <source>
        <dbReference type="Proteomes" id="UP000811899"/>
    </source>
</evidence>
<dbReference type="AlphaFoldDB" id="A0AAW4KZ01"/>
<name>A0AAW4KZ01_9BACT</name>
<protein>
    <recommendedName>
        <fullName evidence="3">Protein CR006 P-loop domain-containing protein</fullName>
    </recommendedName>
</protein>
<reference evidence="1 2" key="1">
    <citation type="submission" date="2021-05" db="EMBL/GenBank/DDBJ databases">
        <title>The draft genome of Geobacter pelophilus DSM 12255.</title>
        <authorList>
            <person name="Xu Z."/>
            <person name="Masuda Y."/>
            <person name="Itoh H."/>
            <person name="Senoo K."/>
        </authorList>
    </citation>
    <scope>NUCLEOTIDE SEQUENCE [LARGE SCALE GENOMIC DNA]</scope>
    <source>
        <strain evidence="1 2">DSM 12255</strain>
    </source>
</reference>
<dbReference type="EMBL" id="JAHCVJ010000002">
    <property type="protein sequence ID" value="MBT0663871.1"/>
    <property type="molecule type" value="Genomic_DNA"/>
</dbReference>
<dbReference type="SUPFAM" id="SSF52540">
    <property type="entry name" value="P-loop containing nucleoside triphosphate hydrolases"/>
    <property type="match status" value="1"/>
</dbReference>
<proteinExistence type="predicted"/>
<dbReference type="RefSeq" id="WP_214170652.1">
    <property type="nucleotide sequence ID" value="NZ_JAHCVJ010000002.1"/>
</dbReference>
<organism evidence="1 2">
    <name type="scientific">Geoanaerobacter pelophilus</name>
    <dbReference type="NCBI Taxonomy" id="60036"/>
    <lineage>
        <taxon>Bacteria</taxon>
        <taxon>Pseudomonadati</taxon>
        <taxon>Thermodesulfobacteriota</taxon>
        <taxon>Desulfuromonadia</taxon>
        <taxon>Geobacterales</taxon>
        <taxon>Geobacteraceae</taxon>
        <taxon>Geoanaerobacter</taxon>
    </lineage>
</organism>
<sequence length="727" mass="83016">MNILKINLKNCYGIQSLDQEFDFASTNPIKPKAKAYAIYAPNGLMKTSFSKTFEDLAKGNAPKEERYNRPSTYVVESDGNAIQKEEIYVVKSEIDIKADSPAITNILVNPASKARYDELLIDLDKQKNKLIGSLQKSSKVAKKEIEREILNDWAIGDFPTCIRTIKATTVEDDLSPYEYNTIFDPKAIEVLKSQEFISKASEFNERYQELFSQAGTIYQKGVFNPTKAETSFTTLDKQGYFAGGHRVHLRGESDSIDKEALNQKLQAIHARIDGDEELKKLRASLAKNAQAQALTDLIESLSASQVEFILEKLQPRNQAQFRKDLWSYYIQNNTDASTYLESYAANKEELERIEADAALAAPRWTEAVELFNDRFVDMPFTLTISNQTQAVLGKEKAELKFTFRDGTDMVEWKRSELKTLSQGEKRALYLLNFIFEVESRKLANQETIFIIDDIADSFDYKNKHAIVQYLDDLCNTGYFYQIILTHNFDFFRTLANNFVHRDRCLMANRNSSSITLAKAEGIKNYFIGKWKNNVATSDCILCATIPFIRNLIEYTKGESDPDYLTLTSLLHWMNNTDTITVGEYLTIYNSLFGTSHDSSNTRSMKDLLFTKANEICAHSTHDGLNLEDKVLLSIATRMQAEIFLTTELRRLKRDSSYWFEGKEQFGNLIKEYSALTPSARELRTLEKVSITVSSNIHLNSFMYEPILDLTIDHLISLYNEVCGLSHI</sequence>
<evidence type="ECO:0008006" key="3">
    <source>
        <dbReference type="Google" id="ProtNLM"/>
    </source>
</evidence>
<dbReference type="Gene3D" id="3.40.50.300">
    <property type="entry name" value="P-loop containing nucleotide triphosphate hydrolases"/>
    <property type="match status" value="1"/>
</dbReference>
<comment type="caution">
    <text evidence="1">The sequence shown here is derived from an EMBL/GenBank/DDBJ whole genome shotgun (WGS) entry which is preliminary data.</text>
</comment>
<keyword evidence="2" id="KW-1185">Reference proteome</keyword>
<evidence type="ECO:0000313" key="1">
    <source>
        <dbReference type="EMBL" id="MBT0663871.1"/>
    </source>
</evidence>